<proteinExistence type="predicted"/>
<dbReference type="OrthoDB" id="10258297at2759"/>
<dbReference type="PANTHER" id="PTHR31057:SF0">
    <property type="entry name" value="E3 UFM1-PROTEIN LIGASE 1"/>
    <property type="match status" value="1"/>
</dbReference>
<gene>
    <name evidence="3" type="ORF">FDP41_001262</name>
</gene>
<dbReference type="Pfam" id="PF09743">
    <property type="entry name" value="E3_UFM1_ligase"/>
    <property type="match status" value="1"/>
</dbReference>
<comment type="caution">
    <text evidence="3">The sequence shown here is derived from an EMBL/GenBank/DDBJ whole genome shotgun (WGS) entry which is preliminary data.</text>
</comment>
<feature type="region of interest" description="Disordered" evidence="1">
    <location>
        <begin position="697"/>
        <end position="717"/>
    </location>
</feature>
<feature type="compositionally biased region" description="Low complexity" evidence="1">
    <location>
        <begin position="509"/>
        <end position="544"/>
    </location>
</feature>
<dbReference type="VEuPathDB" id="AmoebaDB:NF0113310"/>
<feature type="compositionally biased region" description="Low complexity" evidence="1">
    <location>
        <begin position="698"/>
        <end position="717"/>
    </location>
</feature>
<dbReference type="GO" id="GO:1990592">
    <property type="term" value="P:protein K69-linked ufmylation"/>
    <property type="evidence" value="ECO:0007669"/>
    <property type="project" value="TreeGrafter"/>
</dbReference>
<sequence>MAANTSDDETMNTWINHENWNELSLEQLQQQFETIQQESLSSSSSYKLNDHHIIELIQYIKKYDQAFSDQLCFTTDGKEFITKDQIEYELQVLLEKYGGRINKNELPKLLRVDFTYLESPIQNLINKHLILPDLINGCEILTESYLESVVMEINELLVLYGYIYIGILTKQLFLPSDFIKEHIIAKYKHLLLNGTIFSNNSLYTEKYINNLKSITIGICNGIISRSIECNELLKITKQFYVMMNDSSMIMMANDTSNDPQLSNVEIELELFQTIIKDLIKNKQLNGTLQVNSTLYVPNIYEKNATDQICQFIDNNGYISIERVEQLIGYKAFKSTQQMINYLNAYRDSQNLANSNILNNSENMSITTTTTTSINTTNTTTNTTSLINIQDEMIIHMKLIESFRSIFDSTLNGNNDKHKSIPLHIENNGGDHCVLIDTSCDMKQLIDKYIVLNKNIIKSNSIVVFDNRYVMSLDMIDQILNDQFKPLALEQVGIYLKTASAITSSPTNTSSCSQQESSSKKSSSSNKQKKVSSSSKSSVSSPEQSGIKKILPKKDEIFNLIEKQLLIYLDNDKDNENMLNKFSGQDDSIIDEMIQYLIPKIEKMYLETRDYLINQQSIQLEQKLSGELNVEDKLNDLYTQIVVHNKSLDILHRLHKENLEKEFINPLEKHILKTKCTIMVYLILYDTCKNLLRSLHAPSSSSLQKGSSKKTSSSSSTTLSDYTLNINEKNLQFIKEYNNLLCMASEEQQAQFVELNREIKLLMKQLNQKVELDKTREEEVKEMNTLVESLNSNSTTLQSFISQFETTAKQFSIFIKVLDKKREKTYLKEKKQELKINHTEHLAKLTDDTLQSGVVIFGTRLISICQYLLMLNDKAIYLFVPGKLVNPLLKYYLEDVHIVEEYCKGQLGESFKTTIIPTLNKCQQLVVEYLVQNKKKKQTTENEQDEESNSAASLNISKEKELVELFASIEKIIFSSPTSSE</sequence>
<feature type="domain" description="E3 UFM1-protein ligase 1-like N-terminal" evidence="2">
    <location>
        <begin position="25"/>
        <end position="330"/>
    </location>
</feature>
<protein>
    <recommendedName>
        <fullName evidence="2">E3 UFM1-protein ligase 1-like N-terminal domain-containing protein</fullName>
    </recommendedName>
</protein>
<dbReference type="VEuPathDB" id="AmoebaDB:NfTy_030660"/>
<dbReference type="OMA" id="PLHIENN"/>
<evidence type="ECO:0000313" key="3">
    <source>
        <dbReference type="EMBL" id="KAF0979594.1"/>
    </source>
</evidence>
<dbReference type="GO" id="GO:0005789">
    <property type="term" value="C:endoplasmic reticulum membrane"/>
    <property type="evidence" value="ECO:0007669"/>
    <property type="project" value="TreeGrafter"/>
</dbReference>
<organism evidence="3 4">
    <name type="scientific">Naegleria fowleri</name>
    <name type="common">Brain eating amoeba</name>
    <dbReference type="NCBI Taxonomy" id="5763"/>
    <lineage>
        <taxon>Eukaryota</taxon>
        <taxon>Discoba</taxon>
        <taxon>Heterolobosea</taxon>
        <taxon>Tetramitia</taxon>
        <taxon>Eutetramitia</taxon>
        <taxon>Vahlkampfiidae</taxon>
        <taxon>Naegleria</taxon>
    </lineage>
</organism>
<evidence type="ECO:0000313" key="4">
    <source>
        <dbReference type="Proteomes" id="UP000444721"/>
    </source>
</evidence>
<reference evidence="3 4" key="1">
    <citation type="journal article" date="2019" name="Sci. Rep.">
        <title>Nanopore sequencing improves the draft genome of the human pathogenic amoeba Naegleria fowleri.</title>
        <authorList>
            <person name="Liechti N."/>
            <person name="Schurch N."/>
            <person name="Bruggmann R."/>
            <person name="Wittwer M."/>
        </authorList>
    </citation>
    <scope>NUCLEOTIDE SEQUENCE [LARGE SCALE GENOMIC DNA]</scope>
    <source>
        <strain evidence="3 4">ATCC 30894</strain>
    </source>
</reference>
<dbReference type="GeneID" id="68108480"/>
<dbReference type="RefSeq" id="XP_044564307.1">
    <property type="nucleotide sequence ID" value="XM_044703159.1"/>
</dbReference>
<dbReference type="InterPro" id="IPR056579">
    <property type="entry name" value="Ufl1_N"/>
</dbReference>
<keyword evidence="4" id="KW-1185">Reference proteome</keyword>
<accession>A0A6A5BZ20</accession>
<dbReference type="AlphaFoldDB" id="A0A6A5BZ20"/>
<evidence type="ECO:0000259" key="2">
    <source>
        <dbReference type="Pfam" id="PF09743"/>
    </source>
</evidence>
<evidence type="ECO:0000256" key="1">
    <source>
        <dbReference type="SAM" id="MobiDB-lite"/>
    </source>
</evidence>
<dbReference type="GO" id="GO:0034976">
    <property type="term" value="P:response to endoplasmic reticulum stress"/>
    <property type="evidence" value="ECO:0007669"/>
    <property type="project" value="TreeGrafter"/>
</dbReference>
<feature type="region of interest" description="Disordered" evidence="1">
    <location>
        <begin position="502"/>
        <end position="546"/>
    </location>
</feature>
<dbReference type="VEuPathDB" id="AmoebaDB:FDP41_001262"/>
<dbReference type="InterPro" id="IPR018611">
    <property type="entry name" value="Ufl1"/>
</dbReference>
<name>A0A6A5BZ20_NAEFO</name>
<dbReference type="GO" id="GO:0032434">
    <property type="term" value="P:regulation of proteasomal ubiquitin-dependent protein catabolic process"/>
    <property type="evidence" value="ECO:0007669"/>
    <property type="project" value="TreeGrafter"/>
</dbReference>
<dbReference type="EMBL" id="VFQX01000023">
    <property type="protein sequence ID" value="KAF0979594.1"/>
    <property type="molecule type" value="Genomic_DNA"/>
</dbReference>
<dbReference type="PANTHER" id="PTHR31057">
    <property type="entry name" value="E3 UFM1-PROTEIN LIGASE 1"/>
    <property type="match status" value="1"/>
</dbReference>
<dbReference type="Proteomes" id="UP000444721">
    <property type="component" value="Unassembled WGS sequence"/>
</dbReference>
<dbReference type="GO" id="GO:0061666">
    <property type="term" value="F:UFM1 ligase activity"/>
    <property type="evidence" value="ECO:0007669"/>
    <property type="project" value="InterPro"/>
</dbReference>